<proteinExistence type="inferred from homology"/>
<name>A0A4P7U906_9ACTN</name>
<evidence type="ECO:0000259" key="6">
    <source>
        <dbReference type="Pfam" id="PF00881"/>
    </source>
</evidence>
<evidence type="ECO:0000313" key="10">
    <source>
        <dbReference type="Proteomes" id="UP000630594"/>
    </source>
</evidence>
<reference evidence="8 9" key="1">
    <citation type="journal article" date="2008" name="Int. J. Syst. Evol. Microbiol.">
        <title>Nocardioides daphniae sp. nov., isolated from Daphnia cucullata (Crustacea: Cladocera).</title>
        <authorList>
            <person name="Toth E.M."/>
            <person name="Keki Z."/>
            <person name="Homonnay Z.G."/>
            <person name="Borsodi A.K."/>
            <person name="Marialigeti K."/>
            <person name="Schumann P."/>
        </authorList>
    </citation>
    <scope>NUCLEOTIDE SEQUENCE [LARGE SCALE GENOMIC DNA]</scope>
    <source>
        <strain evidence="8 9">JCM 16608</strain>
    </source>
</reference>
<dbReference type="KEGG" id="ndp:E2C04_03310"/>
<dbReference type="InterPro" id="IPR000415">
    <property type="entry name" value="Nitroreductase-like"/>
</dbReference>
<organism evidence="8 9">
    <name type="scientific">Nocardioides daphniae</name>
    <dbReference type="NCBI Taxonomy" id="402297"/>
    <lineage>
        <taxon>Bacteria</taxon>
        <taxon>Bacillati</taxon>
        <taxon>Actinomycetota</taxon>
        <taxon>Actinomycetes</taxon>
        <taxon>Propionibacteriales</taxon>
        <taxon>Nocardioidaceae</taxon>
        <taxon>Nocardioides</taxon>
    </lineage>
</organism>
<feature type="domain" description="Nitroreductase" evidence="6">
    <location>
        <begin position="18"/>
        <end position="203"/>
    </location>
</feature>
<evidence type="ECO:0000313" key="9">
    <source>
        <dbReference type="Proteomes" id="UP000297025"/>
    </source>
</evidence>
<sequence>MVQTWAVPPSASLTDLLAARHSARAFTDREVPREVVDEVLAKAQRTPSWCNTQPWQVHVLSGAARDRFSKALAETVLTQTQSADLGLPTYAGVHAERRRESGYALYEALGIERSDRDARALQSFKNFEFFGAPHVLVLTTDAELGTYGVLDCGGWVAVTTLLLAEAGVGSIAQGAIAMYSDAVRDFLDLPADRQVVCAISFGYEDGDDPVNAFRTSRAPMGEVVQHLTD</sequence>
<protein>
    <submittedName>
        <fullName evidence="8">Nitroreductase</fullName>
    </submittedName>
</protein>
<evidence type="ECO:0000256" key="3">
    <source>
        <dbReference type="ARBA" id="ARBA00022630"/>
    </source>
</evidence>
<dbReference type="Gene3D" id="3.40.109.10">
    <property type="entry name" value="NADH Oxidase"/>
    <property type="match status" value="1"/>
</dbReference>
<reference evidence="8" key="4">
    <citation type="submission" date="2019-03" db="EMBL/GenBank/DDBJ databases">
        <authorList>
            <person name="Huang Y."/>
        </authorList>
    </citation>
    <scope>NUCLEOTIDE SEQUENCE</scope>
    <source>
        <strain evidence="8">JCM 16608</strain>
    </source>
</reference>
<keyword evidence="10" id="KW-1185">Reference proteome</keyword>
<dbReference type="PANTHER" id="PTHR43673:SF2">
    <property type="entry name" value="NITROREDUCTASE"/>
    <property type="match status" value="1"/>
</dbReference>
<dbReference type="Proteomes" id="UP000297025">
    <property type="component" value="Chromosome"/>
</dbReference>
<keyword evidence="4" id="KW-0288">FMN</keyword>
<dbReference type="Proteomes" id="UP000630594">
    <property type="component" value="Unassembled WGS sequence"/>
</dbReference>
<dbReference type="GO" id="GO:0016491">
    <property type="term" value="F:oxidoreductase activity"/>
    <property type="evidence" value="ECO:0007669"/>
    <property type="project" value="UniProtKB-KW"/>
</dbReference>
<evidence type="ECO:0000256" key="4">
    <source>
        <dbReference type="ARBA" id="ARBA00022643"/>
    </source>
</evidence>
<evidence type="ECO:0000256" key="1">
    <source>
        <dbReference type="ARBA" id="ARBA00001917"/>
    </source>
</evidence>
<reference evidence="7" key="5">
    <citation type="submission" date="2024-05" db="EMBL/GenBank/DDBJ databases">
        <authorList>
            <person name="Sun Q."/>
            <person name="Sedlacek I."/>
        </authorList>
    </citation>
    <scope>NUCLEOTIDE SEQUENCE</scope>
    <source>
        <strain evidence="7">CCM 7403</strain>
    </source>
</reference>
<evidence type="ECO:0000313" key="8">
    <source>
        <dbReference type="EMBL" id="QCC76486.1"/>
    </source>
</evidence>
<reference evidence="10" key="3">
    <citation type="journal article" date="2019" name="Int. J. Syst. Evol. Microbiol.">
        <title>The Global Catalogue of Microorganisms (GCM) 10K type strain sequencing project: providing services to taxonomists for standard genome sequencing and annotation.</title>
        <authorList>
            <consortium name="The Broad Institute Genomics Platform"/>
            <consortium name="The Broad Institute Genome Sequencing Center for Infectious Disease"/>
            <person name="Wu L."/>
            <person name="Ma J."/>
        </authorList>
    </citation>
    <scope>NUCLEOTIDE SEQUENCE [LARGE SCALE GENOMIC DNA]</scope>
    <source>
        <strain evidence="10">CCM 7403</strain>
    </source>
</reference>
<keyword evidence="5" id="KW-0560">Oxidoreductase</keyword>
<reference evidence="7" key="2">
    <citation type="journal article" date="2014" name="Int. J. Syst. Evol. Microbiol.">
        <title>Complete genome of a new Firmicutes species belonging to the dominant human colonic microbiota ('Ruminococcus bicirculans') reveals two chromosomes and a selective capacity to utilize plant glucans.</title>
        <authorList>
            <consortium name="NISC Comparative Sequencing Program"/>
            <person name="Wegmann U."/>
            <person name="Louis P."/>
            <person name="Goesmann A."/>
            <person name="Henrissat B."/>
            <person name="Duncan S.H."/>
            <person name="Flint H.J."/>
        </authorList>
    </citation>
    <scope>NUCLEOTIDE SEQUENCE</scope>
    <source>
        <strain evidence="7">CCM 7403</strain>
    </source>
</reference>
<dbReference type="EMBL" id="CP038462">
    <property type="protein sequence ID" value="QCC76486.1"/>
    <property type="molecule type" value="Genomic_DNA"/>
</dbReference>
<dbReference type="Pfam" id="PF00881">
    <property type="entry name" value="Nitroreductase"/>
    <property type="match status" value="1"/>
</dbReference>
<comment type="cofactor">
    <cofactor evidence="1">
        <name>FMN</name>
        <dbReference type="ChEBI" id="CHEBI:58210"/>
    </cofactor>
</comment>
<evidence type="ECO:0000256" key="2">
    <source>
        <dbReference type="ARBA" id="ARBA00007118"/>
    </source>
</evidence>
<dbReference type="SUPFAM" id="SSF55469">
    <property type="entry name" value="FMN-dependent nitroreductase-like"/>
    <property type="match status" value="1"/>
</dbReference>
<evidence type="ECO:0000313" key="7">
    <source>
        <dbReference type="EMBL" id="GGD06276.1"/>
    </source>
</evidence>
<dbReference type="CDD" id="cd02136">
    <property type="entry name" value="PnbA_NfnB-like"/>
    <property type="match status" value="1"/>
</dbReference>
<accession>A0A4P7U906</accession>
<dbReference type="InterPro" id="IPR029479">
    <property type="entry name" value="Nitroreductase"/>
</dbReference>
<dbReference type="AlphaFoldDB" id="A0A4P7U906"/>
<dbReference type="OrthoDB" id="9798230at2"/>
<evidence type="ECO:0000256" key="5">
    <source>
        <dbReference type="ARBA" id="ARBA00023002"/>
    </source>
</evidence>
<dbReference type="PANTHER" id="PTHR43673">
    <property type="entry name" value="NAD(P)H NITROREDUCTASE YDGI-RELATED"/>
    <property type="match status" value="1"/>
</dbReference>
<keyword evidence="3" id="KW-0285">Flavoprotein</keyword>
<comment type="similarity">
    <text evidence="2">Belongs to the nitroreductase family.</text>
</comment>
<gene>
    <name evidence="8" type="ORF">E2C04_03310</name>
    <name evidence="7" type="ORF">GCM10007231_01230</name>
</gene>
<dbReference type="EMBL" id="BMCK01000001">
    <property type="protein sequence ID" value="GGD06276.1"/>
    <property type="molecule type" value="Genomic_DNA"/>
</dbReference>